<organism evidence="5">
    <name type="scientific">hydrothermal vent metagenome</name>
    <dbReference type="NCBI Taxonomy" id="652676"/>
    <lineage>
        <taxon>unclassified sequences</taxon>
        <taxon>metagenomes</taxon>
        <taxon>ecological metagenomes</taxon>
    </lineage>
</organism>
<dbReference type="GO" id="GO:0003723">
    <property type="term" value="F:RNA binding"/>
    <property type="evidence" value="ECO:0007669"/>
    <property type="project" value="UniProtKB-KW"/>
</dbReference>
<keyword evidence="4" id="KW-0051">Antiviral defense</keyword>
<dbReference type="EMBL" id="FPHN01000263">
    <property type="protein sequence ID" value="SFV69027.1"/>
    <property type="molecule type" value="Genomic_DNA"/>
</dbReference>
<gene>
    <name evidence="5" type="ORF">MNB_SV-14-1844</name>
</gene>
<accession>A0A1W1CTK0</accession>
<keyword evidence="3" id="KW-0694">RNA-binding</keyword>
<comment type="similarity">
    <text evidence="1">Belongs to the CRISPR-associated Csm4 family.</text>
</comment>
<evidence type="ECO:0000256" key="2">
    <source>
        <dbReference type="ARBA" id="ARBA00016109"/>
    </source>
</evidence>
<evidence type="ECO:0000313" key="5">
    <source>
        <dbReference type="EMBL" id="SFV69027.1"/>
    </source>
</evidence>
<evidence type="ECO:0000256" key="1">
    <source>
        <dbReference type="ARBA" id="ARBA00005772"/>
    </source>
</evidence>
<dbReference type="GO" id="GO:0051607">
    <property type="term" value="P:defense response to virus"/>
    <property type="evidence" value="ECO:0007669"/>
    <property type="project" value="UniProtKB-KW"/>
</dbReference>
<sequence length="301" mass="34472">MKLYRVTIIPTSNFATTLKGDTLFGQICWAIFYKFGKEKLAKLLDDYKEDKKPFLVVSDAFPKGYLPKPKMPSRFLDEKSEDKKLNRKKLWLTLDELMSGAYSKARRDKEVNSSDKSSVNIHNALNYKTFHTGDGFDPHGLTVTYLGEKDIYFLVDENQLSLDEFKEAFKLLSEMGYGKKATIGKGRFEYDENKIELIEIDNHSNSFMSLSPFSPKGLEVKNIYYEPFTRFGKFGATRAYKNAFKKPILLADVASVIEFKESKSCKYLGRAISGLSDISEYKDTVHQGYSIVLPLKELSYD</sequence>
<dbReference type="NCBIfam" id="TIGR01903">
    <property type="entry name" value="cas5_csm4"/>
    <property type="match status" value="1"/>
</dbReference>
<proteinExistence type="inferred from homology"/>
<evidence type="ECO:0000256" key="3">
    <source>
        <dbReference type="ARBA" id="ARBA00022884"/>
    </source>
</evidence>
<protein>
    <recommendedName>
        <fullName evidence="2">CRISPR system Cms protein Csm4</fullName>
    </recommendedName>
</protein>
<name>A0A1W1CTK0_9ZZZZ</name>
<reference evidence="5" key="1">
    <citation type="submission" date="2016-10" db="EMBL/GenBank/DDBJ databases">
        <authorList>
            <person name="de Groot N.N."/>
        </authorList>
    </citation>
    <scope>NUCLEOTIDE SEQUENCE</scope>
</reference>
<dbReference type="AlphaFoldDB" id="A0A1W1CTK0"/>
<dbReference type="InterPro" id="IPR005510">
    <property type="entry name" value="Csm4"/>
</dbReference>
<evidence type="ECO:0000256" key="4">
    <source>
        <dbReference type="ARBA" id="ARBA00023118"/>
    </source>
</evidence>